<feature type="transmembrane region" description="Helical" evidence="1">
    <location>
        <begin position="21"/>
        <end position="42"/>
    </location>
</feature>
<evidence type="ECO:0000313" key="3">
    <source>
        <dbReference type="Proteomes" id="UP000800093"/>
    </source>
</evidence>
<dbReference type="Proteomes" id="UP000800093">
    <property type="component" value="Unassembled WGS sequence"/>
</dbReference>
<reference evidence="3" key="1">
    <citation type="journal article" date="2020" name="Stud. Mycol.">
        <title>101 Dothideomycetes genomes: A test case for predicting lifestyles and emergence of pathogens.</title>
        <authorList>
            <person name="Haridas S."/>
            <person name="Albert R."/>
            <person name="Binder M."/>
            <person name="Bloem J."/>
            <person name="LaButti K."/>
            <person name="Salamov A."/>
            <person name="Andreopoulos B."/>
            <person name="Baker S."/>
            <person name="Barry K."/>
            <person name="Bills G."/>
            <person name="Bluhm B."/>
            <person name="Cannon C."/>
            <person name="Castanera R."/>
            <person name="Culley D."/>
            <person name="Daum C."/>
            <person name="Ezra D."/>
            <person name="Gonzalez J."/>
            <person name="Henrissat B."/>
            <person name="Kuo A."/>
            <person name="Liang C."/>
            <person name="Lipzen A."/>
            <person name="Lutzoni F."/>
            <person name="Magnuson J."/>
            <person name="Mondo S."/>
            <person name="Nolan M."/>
            <person name="Ohm R."/>
            <person name="Pangilinan J."/>
            <person name="Park H.-J."/>
            <person name="Ramirez L."/>
            <person name="Alfaro M."/>
            <person name="Sun H."/>
            <person name="Tritt A."/>
            <person name="Yoshinaga Y."/>
            <person name="Zwiers L.-H."/>
            <person name="Turgeon B."/>
            <person name="Goodwin S."/>
            <person name="Spatafora J."/>
            <person name="Crous P."/>
            <person name="Grigoriev I."/>
        </authorList>
    </citation>
    <scope>NUCLEOTIDE SEQUENCE [LARGE SCALE GENOMIC DNA]</scope>
    <source>
        <strain evidence="3">CBS 304.66</strain>
    </source>
</reference>
<keyword evidence="1" id="KW-1133">Transmembrane helix</keyword>
<dbReference type="EMBL" id="ML986584">
    <property type="protein sequence ID" value="KAF2268956.1"/>
    <property type="molecule type" value="Genomic_DNA"/>
</dbReference>
<dbReference type="AlphaFoldDB" id="A0A9P4KIH2"/>
<keyword evidence="3" id="KW-1185">Reference proteome</keyword>
<accession>A0A9P4KIH2</accession>
<organism evidence="2 3">
    <name type="scientific">Lojkania enalia</name>
    <dbReference type="NCBI Taxonomy" id="147567"/>
    <lineage>
        <taxon>Eukaryota</taxon>
        <taxon>Fungi</taxon>
        <taxon>Dikarya</taxon>
        <taxon>Ascomycota</taxon>
        <taxon>Pezizomycotina</taxon>
        <taxon>Dothideomycetes</taxon>
        <taxon>Pleosporomycetidae</taxon>
        <taxon>Pleosporales</taxon>
        <taxon>Pleosporales incertae sedis</taxon>
        <taxon>Lojkania</taxon>
    </lineage>
</organism>
<sequence length="89" mass="10299">MSHIYRRRRDMSMQENYVVTLDVCYFLCFKFLKILIGGWVLILQRISPGEAPKPFLPFVCLSGEWEERAARQMKMSCPDGGIGRKRGLG</sequence>
<evidence type="ECO:0000313" key="2">
    <source>
        <dbReference type="EMBL" id="KAF2268956.1"/>
    </source>
</evidence>
<keyword evidence="1" id="KW-0472">Membrane</keyword>
<evidence type="ECO:0000256" key="1">
    <source>
        <dbReference type="SAM" id="Phobius"/>
    </source>
</evidence>
<proteinExistence type="predicted"/>
<protein>
    <submittedName>
        <fullName evidence="2">Uncharacterized protein</fullName>
    </submittedName>
</protein>
<keyword evidence="1" id="KW-0812">Transmembrane</keyword>
<comment type="caution">
    <text evidence="2">The sequence shown here is derived from an EMBL/GenBank/DDBJ whole genome shotgun (WGS) entry which is preliminary data.</text>
</comment>
<name>A0A9P4KIH2_9PLEO</name>
<gene>
    <name evidence="2" type="ORF">CC78DRAFT_529583</name>
</gene>